<keyword evidence="3" id="KW-1185">Reference proteome</keyword>
<name>A0A8X7CM63_9ARAC</name>
<sequence>MDSLRKSFKRSSKTNSSNPIFELENFNLSSLIETSELESALLKRMIRRNFESLRLKMSTTGEILSKNLDLSTRGAFESIRSEELLTQNQFLFESLLRKFEETSLEIGERAKMVASNNFEGILQKISIYNNRVKRKFTPRSKFQQWTPSNGNLTLFLKLCLFSLAVVILVVFPDYHWNIANKIFENYVHVLQSTVLIYVMFIIYHYIH</sequence>
<dbReference type="EMBL" id="BMAV01017441">
    <property type="protein sequence ID" value="GFY69082.1"/>
    <property type="molecule type" value="Genomic_DNA"/>
</dbReference>
<dbReference type="OrthoDB" id="6458066at2759"/>
<dbReference type="Proteomes" id="UP000886998">
    <property type="component" value="Unassembled WGS sequence"/>
</dbReference>
<protein>
    <submittedName>
        <fullName evidence="2">Uncharacterized protein</fullName>
    </submittedName>
</protein>
<accession>A0A8X7CM63</accession>
<feature type="transmembrane region" description="Helical" evidence="1">
    <location>
        <begin position="186"/>
        <end position="206"/>
    </location>
</feature>
<gene>
    <name evidence="2" type="primary">NCL1_26007</name>
    <name evidence="2" type="ORF">TNIN_143931</name>
</gene>
<evidence type="ECO:0000313" key="3">
    <source>
        <dbReference type="Proteomes" id="UP000886998"/>
    </source>
</evidence>
<keyword evidence="1" id="KW-0812">Transmembrane</keyword>
<proteinExistence type="predicted"/>
<evidence type="ECO:0000313" key="2">
    <source>
        <dbReference type="EMBL" id="GFY69082.1"/>
    </source>
</evidence>
<reference evidence="2" key="1">
    <citation type="submission" date="2020-08" db="EMBL/GenBank/DDBJ databases">
        <title>Multicomponent nature underlies the extraordinary mechanical properties of spider dragline silk.</title>
        <authorList>
            <person name="Kono N."/>
            <person name="Nakamura H."/>
            <person name="Mori M."/>
            <person name="Yoshida Y."/>
            <person name="Ohtoshi R."/>
            <person name="Malay A.D."/>
            <person name="Moran D.A.P."/>
            <person name="Tomita M."/>
            <person name="Numata K."/>
            <person name="Arakawa K."/>
        </authorList>
    </citation>
    <scope>NUCLEOTIDE SEQUENCE</scope>
</reference>
<dbReference type="AlphaFoldDB" id="A0A8X7CM63"/>
<keyword evidence="1" id="KW-1133">Transmembrane helix</keyword>
<keyword evidence="1" id="KW-0472">Membrane</keyword>
<evidence type="ECO:0000256" key="1">
    <source>
        <dbReference type="SAM" id="Phobius"/>
    </source>
</evidence>
<organism evidence="2 3">
    <name type="scientific">Trichonephila inaurata madagascariensis</name>
    <dbReference type="NCBI Taxonomy" id="2747483"/>
    <lineage>
        <taxon>Eukaryota</taxon>
        <taxon>Metazoa</taxon>
        <taxon>Ecdysozoa</taxon>
        <taxon>Arthropoda</taxon>
        <taxon>Chelicerata</taxon>
        <taxon>Arachnida</taxon>
        <taxon>Araneae</taxon>
        <taxon>Araneomorphae</taxon>
        <taxon>Entelegynae</taxon>
        <taxon>Araneoidea</taxon>
        <taxon>Nephilidae</taxon>
        <taxon>Trichonephila</taxon>
        <taxon>Trichonephila inaurata</taxon>
    </lineage>
</organism>
<feature type="transmembrane region" description="Helical" evidence="1">
    <location>
        <begin position="154"/>
        <end position="174"/>
    </location>
</feature>
<comment type="caution">
    <text evidence="2">The sequence shown here is derived from an EMBL/GenBank/DDBJ whole genome shotgun (WGS) entry which is preliminary data.</text>
</comment>